<feature type="region of interest" description="Disordered" evidence="6">
    <location>
        <begin position="1"/>
        <end position="196"/>
    </location>
</feature>
<dbReference type="SMART" id="SM00220">
    <property type="entry name" value="S_TKc"/>
    <property type="match status" value="1"/>
</dbReference>
<evidence type="ECO:0000313" key="9">
    <source>
        <dbReference type="Proteomes" id="UP001162029"/>
    </source>
</evidence>
<feature type="compositionally biased region" description="Basic residues" evidence="6">
    <location>
        <begin position="88"/>
        <end position="103"/>
    </location>
</feature>
<evidence type="ECO:0000259" key="7">
    <source>
        <dbReference type="PROSITE" id="PS50011"/>
    </source>
</evidence>
<accession>A0AAV0TGF4</accession>
<feature type="domain" description="Protein kinase" evidence="7">
    <location>
        <begin position="206"/>
        <end position="565"/>
    </location>
</feature>
<evidence type="ECO:0000256" key="4">
    <source>
        <dbReference type="ARBA" id="ARBA00022777"/>
    </source>
</evidence>
<comment type="caution">
    <text evidence="8">The sequence shown here is derived from an EMBL/GenBank/DDBJ whole genome shotgun (WGS) entry which is preliminary data.</text>
</comment>
<keyword evidence="1" id="KW-0723">Serine/threonine-protein kinase</keyword>
<dbReference type="PROSITE" id="PS00108">
    <property type="entry name" value="PROTEIN_KINASE_ST"/>
    <property type="match status" value="1"/>
</dbReference>
<evidence type="ECO:0000256" key="3">
    <source>
        <dbReference type="ARBA" id="ARBA00022741"/>
    </source>
</evidence>
<organism evidence="8 9">
    <name type="scientific">Peronospora destructor</name>
    <dbReference type="NCBI Taxonomy" id="86335"/>
    <lineage>
        <taxon>Eukaryota</taxon>
        <taxon>Sar</taxon>
        <taxon>Stramenopiles</taxon>
        <taxon>Oomycota</taxon>
        <taxon>Peronosporomycetes</taxon>
        <taxon>Peronosporales</taxon>
        <taxon>Peronosporaceae</taxon>
        <taxon>Peronospora</taxon>
    </lineage>
</organism>
<dbReference type="InterPro" id="IPR000719">
    <property type="entry name" value="Prot_kinase_dom"/>
</dbReference>
<dbReference type="Pfam" id="PF00069">
    <property type="entry name" value="Pkinase"/>
    <property type="match status" value="2"/>
</dbReference>
<dbReference type="CDD" id="cd14134">
    <property type="entry name" value="PKc_CLK"/>
    <property type="match status" value="1"/>
</dbReference>
<dbReference type="GO" id="GO:0004674">
    <property type="term" value="F:protein serine/threonine kinase activity"/>
    <property type="evidence" value="ECO:0007669"/>
    <property type="project" value="UniProtKB-KW"/>
</dbReference>
<dbReference type="PANTHER" id="PTHR45646">
    <property type="entry name" value="SERINE/THREONINE-PROTEIN KINASE DOA-RELATED"/>
    <property type="match status" value="1"/>
</dbReference>
<evidence type="ECO:0000256" key="6">
    <source>
        <dbReference type="SAM" id="MobiDB-lite"/>
    </source>
</evidence>
<dbReference type="Gene3D" id="1.10.510.10">
    <property type="entry name" value="Transferase(Phosphotransferase) domain 1"/>
    <property type="match status" value="1"/>
</dbReference>
<evidence type="ECO:0000256" key="2">
    <source>
        <dbReference type="ARBA" id="ARBA00022679"/>
    </source>
</evidence>
<feature type="compositionally biased region" description="Basic residues" evidence="6">
    <location>
        <begin position="9"/>
        <end position="18"/>
    </location>
</feature>
<dbReference type="PANTHER" id="PTHR45646:SF11">
    <property type="entry name" value="SERINE_THREONINE-PROTEIN KINASE DOA"/>
    <property type="match status" value="1"/>
</dbReference>
<dbReference type="InterPro" id="IPR011009">
    <property type="entry name" value="Kinase-like_dom_sf"/>
</dbReference>
<dbReference type="GO" id="GO:0005634">
    <property type="term" value="C:nucleus"/>
    <property type="evidence" value="ECO:0007669"/>
    <property type="project" value="TreeGrafter"/>
</dbReference>
<evidence type="ECO:0000256" key="5">
    <source>
        <dbReference type="ARBA" id="ARBA00022840"/>
    </source>
</evidence>
<evidence type="ECO:0000256" key="1">
    <source>
        <dbReference type="ARBA" id="ARBA00022527"/>
    </source>
</evidence>
<dbReference type="EMBL" id="CANTFM010000415">
    <property type="protein sequence ID" value="CAI5721515.1"/>
    <property type="molecule type" value="Genomic_DNA"/>
</dbReference>
<dbReference type="InterPro" id="IPR051175">
    <property type="entry name" value="CLK_kinases"/>
</dbReference>
<feature type="compositionally biased region" description="Basic residues" evidence="6">
    <location>
        <begin position="148"/>
        <end position="159"/>
    </location>
</feature>
<keyword evidence="9" id="KW-1185">Reference proteome</keyword>
<keyword evidence="5" id="KW-0067">ATP-binding</keyword>
<feature type="compositionally biased region" description="Low complexity" evidence="6">
    <location>
        <begin position="350"/>
        <end position="362"/>
    </location>
</feature>
<feature type="compositionally biased region" description="Basic and acidic residues" evidence="6">
    <location>
        <begin position="179"/>
        <end position="190"/>
    </location>
</feature>
<proteinExistence type="predicted"/>
<gene>
    <name evidence="8" type="ORF">PDE001_LOCUS2477</name>
</gene>
<evidence type="ECO:0000313" key="8">
    <source>
        <dbReference type="EMBL" id="CAI5721515.1"/>
    </source>
</evidence>
<feature type="compositionally biased region" description="Low complexity" evidence="6">
    <location>
        <begin position="19"/>
        <end position="28"/>
    </location>
</feature>
<reference evidence="8" key="1">
    <citation type="submission" date="2022-12" db="EMBL/GenBank/DDBJ databases">
        <authorList>
            <person name="Webb A."/>
        </authorList>
    </citation>
    <scope>NUCLEOTIDE SEQUENCE</scope>
    <source>
        <strain evidence="8">Pd1</strain>
    </source>
</reference>
<dbReference type="Gene3D" id="3.30.200.20">
    <property type="entry name" value="Phosphorylase Kinase, domain 1"/>
    <property type="match status" value="1"/>
</dbReference>
<name>A0AAV0TGF4_9STRA</name>
<keyword evidence="2" id="KW-0808">Transferase</keyword>
<dbReference type="PROSITE" id="PS50011">
    <property type="entry name" value="PROTEIN_KINASE_DOM"/>
    <property type="match status" value="1"/>
</dbReference>
<sequence>MERRRRVENTMGHHRRSRSFSPVSSRLRYSLRRRHIRSPPVPSSLHRRARSRRSTDEPDYDDKKKKRSRSFSPHNRRSTRRRTDSRAPRGRFRPRSDRRHSGTRSRTGSNGSHRRHRRYGGRKMRSSRSKSQTRGRRNSPKIIDYNSRRRSSRGKKQRRRDSYHEREQVPLLPPIGQKDGSDDSTSHDDTVGSYAGKPGEYIANRYKIIREAGLGTFGRVLECQDKQRNIVVAIKVVRKVDKYTESAKIEAAILQDVNDKDKNNESLCVRMFKWFEYKGHVCMVFERLGCSLYDYLKNHDYKPFPMHCIRAYAWQLLTSLEFIHSIRLIHTDLKPENILLVDDEEERLSCDSSSPSSTSSYGSLGGLSGREHLANGRQWKKRERAISDADTGRLSLRPPANNAVKLIDFGGATYEDESKSSIINTRQYRSPEVILGLGWSYPSDIWSAGCIIAELYLGELLFATHENLEHLALMERCIGPLPVKMKAQASKHSVSSKFFHRGRLNWPAGSSSDESVDHVRRMRLLADLISREDAKSGLLELLQLMLVLDPENRVTAKEALNTPFFDEFSYRNITQHSYASFTDVLEIKEEVKTIRREVMDELHVTRYDVLKELMLLKGAIAKLAAPQSGASMFSMQSSTSESLSTANRVALARTTSTKTSSATLDRLAASRAKELDVKNSTSH</sequence>
<dbReference type="AlphaFoldDB" id="A0AAV0TGF4"/>
<dbReference type="GO" id="GO:0005524">
    <property type="term" value="F:ATP binding"/>
    <property type="evidence" value="ECO:0007669"/>
    <property type="project" value="UniProtKB-KW"/>
</dbReference>
<dbReference type="Proteomes" id="UP001162029">
    <property type="component" value="Unassembled WGS sequence"/>
</dbReference>
<feature type="region of interest" description="Disordered" evidence="6">
    <location>
        <begin position="348"/>
        <end position="369"/>
    </location>
</feature>
<feature type="compositionally biased region" description="Basic residues" evidence="6">
    <location>
        <begin position="64"/>
        <end position="80"/>
    </location>
</feature>
<dbReference type="SUPFAM" id="SSF56112">
    <property type="entry name" value="Protein kinase-like (PK-like)"/>
    <property type="match status" value="1"/>
</dbReference>
<keyword evidence="4" id="KW-0418">Kinase</keyword>
<protein>
    <recommendedName>
        <fullName evidence="7">Protein kinase domain-containing protein</fullName>
    </recommendedName>
</protein>
<keyword evidence="3" id="KW-0547">Nucleotide-binding</keyword>
<dbReference type="InterPro" id="IPR008271">
    <property type="entry name" value="Ser/Thr_kinase_AS"/>
</dbReference>
<feature type="compositionally biased region" description="Basic residues" evidence="6">
    <location>
        <begin position="112"/>
        <end position="139"/>
    </location>
</feature>